<dbReference type="Gene3D" id="3.30.530.20">
    <property type="match status" value="1"/>
</dbReference>
<dbReference type="InterPro" id="IPR045983">
    <property type="entry name" value="GUC-dom-containing_N"/>
</dbReference>
<comment type="caution">
    <text evidence="2">The sequence shown here is derived from an EMBL/GenBank/DDBJ whole genome shotgun (WGS) entry which is preliminary data.</text>
</comment>
<dbReference type="Pfam" id="PF00211">
    <property type="entry name" value="Guanylate_cyc"/>
    <property type="match status" value="1"/>
</dbReference>
<dbReference type="EMBL" id="FNBW01000002">
    <property type="protein sequence ID" value="SDF27844.1"/>
    <property type="molecule type" value="Genomic_DNA"/>
</dbReference>
<evidence type="ECO:0000259" key="1">
    <source>
        <dbReference type="PROSITE" id="PS50125"/>
    </source>
</evidence>
<dbReference type="SMART" id="SM00044">
    <property type="entry name" value="CYCc"/>
    <property type="match status" value="1"/>
</dbReference>
<name>A0A8G2BF04_9PROT</name>
<dbReference type="SUPFAM" id="SSF55073">
    <property type="entry name" value="Nucleotide cyclase"/>
    <property type="match status" value="1"/>
</dbReference>
<dbReference type="GO" id="GO:0035556">
    <property type="term" value="P:intracellular signal transduction"/>
    <property type="evidence" value="ECO:0007669"/>
    <property type="project" value="InterPro"/>
</dbReference>
<dbReference type="InterPro" id="IPR029787">
    <property type="entry name" value="Nucleotide_cyclase"/>
</dbReference>
<dbReference type="InterPro" id="IPR050697">
    <property type="entry name" value="Adenylyl/Guanylyl_Cyclase_3/4"/>
</dbReference>
<dbReference type="GO" id="GO:0006171">
    <property type="term" value="P:cAMP biosynthetic process"/>
    <property type="evidence" value="ECO:0007669"/>
    <property type="project" value="TreeGrafter"/>
</dbReference>
<keyword evidence="3" id="KW-1185">Reference proteome</keyword>
<feature type="domain" description="Guanylate cyclase" evidence="1">
    <location>
        <begin position="431"/>
        <end position="549"/>
    </location>
</feature>
<dbReference type="AlphaFoldDB" id="A0A8G2BF04"/>
<dbReference type="InterPro" id="IPR023393">
    <property type="entry name" value="START-like_dom_sf"/>
</dbReference>
<dbReference type="GO" id="GO:0004016">
    <property type="term" value="F:adenylate cyclase activity"/>
    <property type="evidence" value="ECO:0007669"/>
    <property type="project" value="UniProtKB-ARBA"/>
</dbReference>
<dbReference type="SUPFAM" id="SSF55961">
    <property type="entry name" value="Bet v1-like"/>
    <property type="match status" value="1"/>
</dbReference>
<dbReference type="Proteomes" id="UP000198615">
    <property type="component" value="Unassembled WGS sequence"/>
</dbReference>
<proteinExistence type="predicted"/>
<accession>A0A8G2BF04</accession>
<gene>
    <name evidence="2" type="ORF">SAMN05660686_00869</name>
</gene>
<organism evidence="2 3">
    <name type="scientific">Thalassobaculum litoreum DSM 18839</name>
    <dbReference type="NCBI Taxonomy" id="1123362"/>
    <lineage>
        <taxon>Bacteria</taxon>
        <taxon>Pseudomonadati</taxon>
        <taxon>Pseudomonadota</taxon>
        <taxon>Alphaproteobacteria</taxon>
        <taxon>Rhodospirillales</taxon>
        <taxon>Thalassobaculaceae</taxon>
        <taxon>Thalassobaculum</taxon>
    </lineage>
</organism>
<dbReference type="PROSITE" id="PS50125">
    <property type="entry name" value="GUANYLATE_CYCLASE_2"/>
    <property type="match status" value="1"/>
</dbReference>
<dbReference type="PANTHER" id="PTHR43081:SF19">
    <property type="entry name" value="PH-SENSITIVE ADENYLATE CYCLASE RV1264"/>
    <property type="match status" value="1"/>
</dbReference>
<reference evidence="2 3" key="1">
    <citation type="submission" date="2016-10" db="EMBL/GenBank/DDBJ databases">
        <authorList>
            <person name="Varghese N."/>
            <person name="Submissions S."/>
        </authorList>
    </citation>
    <scope>NUCLEOTIDE SEQUENCE [LARGE SCALE GENOMIC DNA]</scope>
    <source>
        <strain evidence="2 3">DSM 18839</strain>
    </source>
</reference>
<evidence type="ECO:0000313" key="2">
    <source>
        <dbReference type="EMBL" id="SDF27844.1"/>
    </source>
</evidence>
<sequence length="608" mass="66380">MKSHSPMKSHTIVWEFDQPPDVIWPLFADTGRINEAAGLPKHRIREVEQADGTVRFFAEAKAGPFTLAWEEIPVEWVTDRWFRHERRFSRGPLAVLIATAEFEPTPGGCRCIYRMEAAPANLIGRLLLATRFFDDAGKNFDRLVDDLRQFAAGASKRPFLTKRVVLDQARALRLERIVAEINASPNGHGLGTRLADYVLDAQEMDLIRMRPRRLAREWGEEDLPVIELCLEAVRDGLLESRWDLLCPRCRGAKLSASSLDQVPETAHCDSCNITYDRDFSRNVELSFQPAPAVRPVQDGEFCLFGPMSMPHVILQVALDPGESRTVPADLAPGAYRYRTLETGGQCDVAIDGPAPRVIVNGAVVQAGEPSAPGTVTLENQGAARRTLVVESRAWVADALTAHEVTTLQAFRDLFSNAVLHPGDQVSIAQIALMFTDLKGSTALYERIGDASAYHLVREHFAYLGRIVRGHRGAIVKTIGDSVMAAFAEPADAVRAALDVQQGTEAFNRDQGGEAISIKIGVHAGASIAVTLNDRLDYFGSMVNLAARVQGLAAGGEVVVSGQLAQDPSVAPLVAEGRRERARVRGIAEPVEVVRLPGDPVVEEKTNGG</sequence>
<dbReference type="Pfam" id="PF19363">
    <property type="entry name" value="DUF5939"/>
    <property type="match status" value="1"/>
</dbReference>
<protein>
    <submittedName>
        <fullName evidence="2">Adenylate cyclase, class 3</fullName>
    </submittedName>
</protein>
<dbReference type="PANTHER" id="PTHR43081">
    <property type="entry name" value="ADENYLATE CYCLASE, TERMINAL-DIFFERENTIATION SPECIFIC-RELATED"/>
    <property type="match status" value="1"/>
</dbReference>
<dbReference type="InterPro" id="IPR001054">
    <property type="entry name" value="A/G_cyclase"/>
</dbReference>
<dbReference type="CDD" id="cd07302">
    <property type="entry name" value="CHD"/>
    <property type="match status" value="1"/>
</dbReference>
<evidence type="ECO:0000313" key="3">
    <source>
        <dbReference type="Proteomes" id="UP000198615"/>
    </source>
</evidence>
<dbReference type="Gene3D" id="3.30.70.1230">
    <property type="entry name" value="Nucleotide cyclase"/>
    <property type="match status" value="1"/>
</dbReference>